<keyword evidence="2" id="KW-1185">Reference proteome</keyword>
<accession>A0ABD0KCN8</accession>
<evidence type="ECO:0000313" key="1">
    <source>
        <dbReference type="EMBL" id="KAK7484848.1"/>
    </source>
</evidence>
<proteinExistence type="predicted"/>
<gene>
    <name evidence="1" type="ORF">BaRGS_00023891</name>
</gene>
<dbReference type="EMBL" id="JACVVK020000203">
    <property type="protein sequence ID" value="KAK7484848.1"/>
    <property type="molecule type" value="Genomic_DNA"/>
</dbReference>
<organism evidence="1 2">
    <name type="scientific">Batillaria attramentaria</name>
    <dbReference type="NCBI Taxonomy" id="370345"/>
    <lineage>
        <taxon>Eukaryota</taxon>
        <taxon>Metazoa</taxon>
        <taxon>Spiralia</taxon>
        <taxon>Lophotrochozoa</taxon>
        <taxon>Mollusca</taxon>
        <taxon>Gastropoda</taxon>
        <taxon>Caenogastropoda</taxon>
        <taxon>Sorbeoconcha</taxon>
        <taxon>Cerithioidea</taxon>
        <taxon>Batillariidae</taxon>
        <taxon>Batillaria</taxon>
    </lineage>
</organism>
<protein>
    <submittedName>
        <fullName evidence="1">Uncharacterized protein</fullName>
    </submittedName>
</protein>
<name>A0ABD0KCN8_9CAEN</name>
<reference evidence="1 2" key="1">
    <citation type="journal article" date="2023" name="Sci. Data">
        <title>Genome assembly of the Korean intertidal mud-creeper Batillaria attramentaria.</title>
        <authorList>
            <person name="Patra A.K."/>
            <person name="Ho P.T."/>
            <person name="Jun S."/>
            <person name="Lee S.J."/>
            <person name="Kim Y."/>
            <person name="Won Y.J."/>
        </authorList>
    </citation>
    <scope>NUCLEOTIDE SEQUENCE [LARGE SCALE GENOMIC DNA]</scope>
    <source>
        <strain evidence="1">Wonlab-2016</strain>
    </source>
</reference>
<dbReference type="Proteomes" id="UP001519460">
    <property type="component" value="Unassembled WGS sequence"/>
</dbReference>
<sequence>MRHTKWVTQLRPPSRIFPRSTCVFTYHCTFTLCNHSKSPQLTTGTDAAAYPEAYLCRVSLSVTSIPGNVDTRSRRDNTTHCRCLACRLSWSTAFHRQGRAALYYYDVRTKPAALTLNRHCCY</sequence>
<dbReference type="AlphaFoldDB" id="A0ABD0KCN8"/>
<comment type="caution">
    <text evidence="1">The sequence shown here is derived from an EMBL/GenBank/DDBJ whole genome shotgun (WGS) entry which is preliminary data.</text>
</comment>
<evidence type="ECO:0000313" key="2">
    <source>
        <dbReference type="Proteomes" id="UP001519460"/>
    </source>
</evidence>